<feature type="transmembrane region" description="Helical" evidence="8">
    <location>
        <begin position="54"/>
        <end position="77"/>
    </location>
</feature>
<protein>
    <recommendedName>
        <fullName evidence="9">G-protein coupled receptors family 1 profile domain-containing protein</fullName>
    </recommendedName>
</protein>
<sequence>MAAVTTKTEMIPGTGNRSKVKKVFIFRVVRGPFEEEFYQCVTYGFYTAPWQEQLYTSTSLILMFMLPLTTLVATYAATFHTIANLPPLPGAIVSSKASERGIIVTSRPNGLVQSSSPCEGHSMEATRRRLLAKAKRKSLMITIVIVATFVICWTPYYAMMVIFIFNLDPDQRITGELSSAIFFFGSSTAMINPVIYGAFHLRRPSLRRRPHRTQTMTSHIIANGNLPPMGAQENACINNELKNNLSVQSVEPAHMSR</sequence>
<feature type="transmembrane region" description="Helical" evidence="8">
    <location>
        <begin position="177"/>
        <end position="199"/>
    </location>
</feature>
<evidence type="ECO:0000256" key="1">
    <source>
        <dbReference type="ARBA" id="ARBA00004651"/>
    </source>
</evidence>
<dbReference type="PANTHER" id="PTHR24241:SF59">
    <property type="entry name" value="ADIPOKINETIC HORMONE RECEPTOR, ISOFORM C"/>
    <property type="match status" value="1"/>
</dbReference>
<evidence type="ECO:0000256" key="4">
    <source>
        <dbReference type="ARBA" id="ARBA00022692"/>
    </source>
</evidence>
<dbReference type="EnsemblMetazoa" id="XM_022812268">
    <property type="protein sequence ID" value="XP_022668003"/>
    <property type="gene ID" value="LOC111253192"/>
</dbReference>
<evidence type="ECO:0000256" key="5">
    <source>
        <dbReference type="ARBA" id="ARBA00022989"/>
    </source>
</evidence>
<proteinExistence type="inferred from homology"/>
<evidence type="ECO:0000256" key="3">
    <source>
        <dbReference type="ARBA" id="ARBA00022475"/>
    </source>
</evidence>
<keyword evidence="7" id="KW-0675">Receptor</keyword>
<keyword evidence="3" id="KW-1003">Cell membrane</keyword>
<dbReference type="Gene3D" id="1.20.1070.10">
    <property type="entry name" value="Rhodopsin 7-helix transmembrane proteins"/>
    <property type="match status" value="1"/>
</dbReference>
<dbReference type="KEGG" id="vde:111253192"/>
<dbReference type="OrthoDB" id="6022667at2759"/>
<dbReference type="PRINTS" id="PR00237">
    <property type="entry name" value="GPCRRHODOPSN"/>
</dbReference>
<dbReference type="GeneID" id="111253192"/>
<dbReference type="InParanoid" id="A0A7M7MDB4"/>
<dbReference type="Proteomes" id="UP000594260">
    <property type="component" value="Unplaced"/>
</dbReference>
<evidence type="ECO:0000256" key="8">
    <source>
        <dbReference type="SAM" id="Phobius"/>
    </source>
</evidence>
<evidence type="ECO:0000256" key="2">
    <source>
        <dbReference type="ARBA" id="ARBA00010663"/>
    </source>
</evidence>
<evidence type="ECO:0000256" key="6">
    <source>
        <dbReference type="ARBA" id="ARBA00023136"/>
    </source>
</evidence>
<dbReference type="SUPFAM" id="SSF81321">
    <property type="entry name" value="Family A G protein-coupled receptor-like"/>
    <property type="match status" value="1"/>
</dbReference>
<dbReference type="Pfam" id="PF00001">
    <property type="entry name" value="7tm_1"/>
    <property type="match status" value="1"/>
</dbReference>
<dbReference type="GO" id="GO:0042277">
    <property type="term" value="F:peptide binding"/>
    <property type="evidence" value="ECO:0007669"/>
    <property type="project" value="TreeGrafter"/>
</dbReference>
<dbReference type="PROSITE" id="PS50262">
    <property type="entry name" value="G_PROTEIN_RECEP_F1_2"/>
    <property type="match status" value="1"/>
</dbReference>
<evidence type="ECO:0000313" key="11">
    <source>
        <dbReference type="Proteomes" id="UP000594260"/>
    </source>
</evidence>
<keyword evidence="5 8" id="KW-1133">Transmembrane helix</keyword>
<dbReference type="RefSeq" id="XP_022668003.1">
    <property type="nucleotide sequence ID" value="XM_022812268.1"/>
</dbReference>
<keyword evidence="6 8" id="KW-0472">Membrane</keyword>
<reference evidence="10" key="1">
    <citation type="submission" date="2021-01" db="UniProtKB">
        <authorList>
            <consortium name="EnsemblMetazoa"/>
        </authorList>
    </citation>
    <scope>IDENTIFICATION</scope>
</reference>
<keyword evidence="4 8" id="KW-0812">Transmembrane</keyword>
<keyword evidence="11" id="KW-1185">Reference proteome</keyword>
<dbReference type="OMA" id="ACINNEL"/>
<evidence type="ECO:0000259" key="9">
    <source>
        <dbReference type="PROSITE" id="PS50262"/>
    </source>
</evidence>
<comment type="similarity">
    <text evidence="2">Belongs to the G-protein coupled receptor 1 family.</text>
</comment>
<evidence type="ECO:0000256" key="7">
    <source>
        <dbReference type="ARBA" id="ARBA00023170"/>
    </source>
</evidence>
<dbReference type="GO" id="GO:0004930">
    <property type="term" value="F:G protein-coupled receptor activity"/>
    <property type="evidence" value="ECO:0007669"/>
    <property type="project" value="InterPro"/>
</dbReference>
<dbReference type="PANTHER" id="PTHR24241">
    <property type="entry name" value="NEUROPEPTIDE RECEPTOR-RELATED G-PROTEIN COUPLED RECEPTOR"/>
    <property type="match status" value="1"/>
</dbReference>
<accession>A0A7M7MDB4</accession>
<organism evidence="10 11">
    <name type="scientific">Varroa destructor</name>
    <name type="common">Honeybee mite</name>
    <dbReference type="NCBI Taxonomy" id="109461"/>
    <lineage>
        <taxon>Eukaryota</taxon>
        <taxon>Metazoa</taxon>
        <taxon>Ecdysozoa</taxon>
        <taxon>Arthropoda</taxon>
        <taxon>Chelicerata</taxon>
        <taxon>Arachnida</taxon>
        <taxon>Acari</taxon>
        <taxon>Parasitiformes</taxon>
        <taxon>Mesostigmata</taxon>
        <taxon>Gamasina</taxon>
        <taxon>Dermanyssoidea</taxon>
        <taxon>Varroidae</taxon>
        <taxon>Varroa</taxon>
    </lineage>
</organism>
<dbReference type="InterPro" id="IPR000276">
    <property type="entry name" value="GPCR_Rhodpsn"/>
</dbReference>
<dbReference type="InterPro" id="IPR017452">
    <property type="entry name" value="GPCR_Rhodpsn_7TM"/>
</dbReference>
<feature type="domain" description="G-protein coupled receptors family 1 profile" evidence="9">
    <location>
        <begin position="1"/>
        <end position="196"/>
    </location>
</feature>
<comment type="subcellular location">
    <subcellularLocation>
        <location evidence="1">Cell membrane</location>
        <topology evidence="1">Multi-pass membrane protein</topology>
    </subcellularLocation>
</comment>
<name>A0A7M7MDB4_VARDE</name>
<dbReference type="GO" id="GO:0032870">
    <property type="term" value="P:cellular response to hormone stimulus"/>
    <property type="evidence" value="ECO:0007669"/>
    <property type="project" value="TreeGrafter"/>
</dbReference>
<dbReference type="AlphaFoldDB" id="A0A7M7MDB4"/>
<feature type="transmembrane region" description="Helical" evidence="8">
    <location>
        <begin position="138"/>
        <end position="165"/>
    </location>
</feature>
<dbReference type="GO" id="GO:0005886">
    <property type="term" value="C:plasma membrane"/>
    <property type="evidence" value="ECO:0007669"/>
    <property type="project" value="UniProtKB-SubCell"/>
</dbReference>
<evidence type="ECO:0000313" key="10">
    <source>
        <dbReference type="EnsemblMetazoa" id="XP_022668003"/>
    </source>
</evidence>